<dbReference type="Gene3D" id="3.30.450.90">
    <property type="match status" value="1"/>
</dbReference>
<dbReference type="InterPro" id="IPR001482">
    <property type="entry name" value="T2SS/T4SS_dom"/>
</dbReference>
<protein>
    <submittedName>
        <fullName evidence="5">Flp pilus assembly complex ATPase component TadA</fullName>
    </submittedName>
</protein>
<organism evidence="5 6">
    <name type="scientific">Microbacterium helvum</name>
    <dbReference type="NCBI Taxonomy" id="2773713"/>
    <lineage>
        <taxon>Bacteria</taxon>
        <taxon>Bacillati</taxon>
        <taxon>Actinomycetota</taxon>
        <taxon>Actinomycetes</taxon>
        <taxon>Micrococcales</taxon>
        <taxon>Microbacteriaceae</taxon>
        <taxon>Microbacterium</taxon>
    </lineage>
</organism>
<dbReference type="InterPro" id="IPR027417">
    <property type="entry name" value="P-loop_NTPase"/>
</dbReference>
<dbReference type="InterPro" id="IPR037257">
    <property type="entry name" value="T2SS_E_N_sf"/>
</dbReference>
<comment type="similarity">
    <text evidence="1">Belongs to the GSP E family.</text>
</comment>
<dbReference type="CDD" id="cd01129">
    <property type="entry name" value="PulE-GspE-like"/>
    <property type="match status" value="1"/>
</dbReference>
<dbReference type="Gene3D" id="3.40.50.300">
    <property type="entry name" value="P-loop containing nucleotide triphosphate hydrolases"/>
    <property type="match status" value="1"/>
</dbReference>
<dbReference type="Gene3D" id="3.30.300.160">
    <property type="entry name" value="Type II secretion system, protein E, N-terminal domain"/>
    <property type="match status" value="1"/>
</dbReference>
<dbReference type="SUPFAM" id="SSF52540">
    <property type="entry name" value="P-loop containing nucleoside triphosphate hydrolases"/>
    <property type="match status" value="1"/>
</dbReference>
<feature type="domain" description="Bacterial type II secretion system protein E" evidence="4">
    <location>
        <begin position="376"/>
        <end position="390"/>
    </location>
</feature>
<sequence length="557" mass="60503">MRGLAQTLVLTGAVRAADMSAAIAQAGGSDGPELQQLLVSQKLVTEGQVAEAIALHTGHRYIDLANLPLDPNVVALVPGNLCRKYALIPVDLRGDRLTVGVLDPTDIVALDDVASITDLFVEPVVVAQDALTQMFERFLRSDEELSELSLTIEDQTEANQAAFTETLEEQDSDAPVVRFVNLLIAQAINDRASDIHVEPGEKQLTVRFRIDGVLHEMQKADRAIQDGIISRLKIMSSIDIAEKRKPQDGRLSVTHEGRQVDLRVATLPTVWGEKIVMRILDNTGQVMTMRDLLFSPTNEKRFLEAISKPHGMILATGPTGSGKSTSLYTALRAIANPKINVITVEDPVEYRIPGINQVQVNNRAGLTFSTALRSILRSDPDVVLVGEIRDFETANISIEASLTGHLVLSTLHTNDAPSALTRLTEIGCEPFLVATALTAVIAQRLARRLCMRCREPLVETSDVLSSLGFPHDPGDVPQLFKAVGCPACSGTGYRGRVALHEIMTLTDDIESLVVTRATGSEIRQAALREGMVSLRDDGWSKVAQGLTTIEEVLRVSV</sequence>
<dbReference type="EMBL" id="JACXZS010000002">
    <property type="protein sequence ID" value="MBD3940690.1"/>
    <property type="molecule type" value="Genomic_DNA"/>
</dbReference>
<reference evidence="5 6" key="1">
    <citation type="submission" date="2020-09" db="EMBL/GenBank/DDBJ databases">
        <title>Isolation and identification of active actinomycetes.</title>
        <authorList>
            <person name="Li X."/>
        </authorList>
    </citation>
    <scope>NUCLEOTIDE SEQUENCE [LARGE SCALE GENOMIC DNA]</scope>
    <source>
        <strain evidence="5 6">NEAU-LLC</strain>
    </source>
</reference>
<dbReference type="SUPFAM" id="SSF160246">
    <property type="entry name" value="EspE N-terminal domain-like"/>
    <property type="match status" value="1"/>
</dbReference>
<evidence type="ECO:0000256" key="3">
    <source>
        <dbReference type="ARBA" id="ARBA00022840"/>
    </source>
</evidence>
<keyword evidence="3" id="KW-0067">ATP-binding</keyword>
<name>A0ABR8NJ45_9MICO</name>
<dbReference type="InterPro" id="IPR007831">
    <property type="entry name" value="T2SS_GspE_N"/>
</dbReference>
<dbReference type="PROSITE" id="PS00662">
    <property type="entry name" value="T2SP_E"/>
    <property type="match status" value="1"/>
</dbReference>
<dbReference type="PANTHER" id="PTHR30258:SF1">
    <property type="entry name" value="PROTEIN TRANSPORT PROTEIN HOFB HOMOLOG"/>
    <property type="match status" value="1"/>
</dbReference>
<keyword evidence="2" id="KW-0547">Nucleotide-binding</keyword>
<evidence type="ECO:0000256" key="2">
    <source>
        <dbReference type="ARBA" id="ARBA00022741"/>
    </source>
</evidence>
<accession>A0ABR8NJ45</accession>
<evidence type="ECO:0000313" key="5">
    <source>
        <dbReference type="EMBL" id="MBD3940690.1"/>
    </source>
</evidence>
<evidence type="ECO:0000259" key="4">
    <source>
        <dbReference type="PROSITE" id="PS00662"/>
    </source>
</evidence>
<dbReference type="PANTHER" id="PTHR30258">
    <property type="entry name" value="TYPE II SECRETION SYSTEM PROTEIN GSPE-RELATED"/>
    <property type="match status" value="1"/>
</dbReference>
<dbReference type="Pfam" id="PF05157">
    <property type="entry name" value="MshEN"/>
    <property type="match status" value="1"/>
</dbReference>
<dbReference type="Proteomes" id="UP000598426">
    <property type="component" value="Unassembled WGS sequence"/>
</dbReference>
<comment type="caution">
    <text evidence="5">The sequence shown here is derived from an EMBL/GenBank/DDBJ whole genome shotgun (WGS) entry which is preliminary data.</text>
</comment>
<dbReference type="RefSeq" id="WP_191170349.1">
    <property type="nucleotide sequence ID" value="NZ_JACXZS010000002.1"/>
</dbReference>
<gene>
    <name evidence="5" type="primary">tadA</name>
    <name evidence="5" type="ORF">IF188_03125</name>
</gene>
<keyword evidence="6" id="KW-1185">Reference proteome</keyword>
<evidence type="ECO:0000313" key="6">
    <source>
        <dbReference type="Proteomes" id="UP000598426"/>
    </source>
</evidence>
<evidence type="ECO:0000256" key="1">
    <source>
        <dbReference type="ARBA" id="ARBA00006611"/>
    </source>
</evidence>
<dbReference type="Pfam" id="PF00437">
    <property type="entry name" value="T2SSE"/>
    <property type="match status" value="1"/>
</dbReference>
<proteinExistence type="inferred from homology"/>